<evidence type="ECO:0000256" key="6">
    <source>
        <dbReference type="SAM" id="MobiDB-lite"/>
    </source>
</evidence>
<dbReference type="PANTHER" id="PTHR31744:SF210">
    <property type="entry name" value="NAC DOMAIN-CONTAINING PROTEIN 86-LIKE"/>
    <property type="match status" value="1"/>
</dbReference>
<dbReference type="RefSeq" id="XP_022149730.1">
    <property type="nucleotide sequence ID" value="XM_022294038.1"/>
</dbReference>
<gene>
    <name evidence="9" type="primary">LOC111018089</name>
</gene>
<dbReference type="OrthoDB" id="1912886at2759"/>
<evidence type="ECO:0000256" key="3">
    <source>
        <dbReference type="ARBA" id="ARBA00023125"/>
    </source>
</evidence>
<evidence type="ECO:0000313" key="8">
    <source>
        <dbReference type="Proteomes" id="UP000504603"/>
    </source>
</evidence>
<evidence type="ECO:0000256" key="2">
    <source>
        <dbReference type="ARBA" id="ARBA00023015"/>
    </source>
</evidence>
<proteinExistence type="predicted"/>
<evidence type="ECO:0000259" key="7">
    <source>
        <dbReference type="PROSITE" id="PS51005"/>
    </source>
</evidence>
<name>A0A6J1D6J7_MOMCH</name>
<dbReference type="GO" id="GO:0006355">
    <property type="term" value="P:regulation of DNA-templated transcription"/>
    <property type="evidence" value="ECO:0007669"/>
    <property type="project" value="InterPro"/>
</dbReference>
<keyword evidence="8" id="KW-1185">Reference proteome</keyword>
<feature type="region of interest" description="Disordered" evidence="6">
    <location>
        <begin position="192"/>
        <end position="215"/>
    </location>
</feature>
<dbReference type="GeneID" id="111018089"/>
<dbReference type="Gene3D" id="2.170.150.80">
    <property type="entry name" value="NAC domain"/>
    <property type="match status" value="1"/>
</dbReference>
<feature type="compositionally biased region" description="Polar residues" evidence="6">
    <location>
        <begin position="230"/>
        <end position="241"/>
    </location>
</feature>
<dbReference type="Proteomes" id="UP000504603">
    <property type="component" value="Unplaced"/>
</dbReference>
<accession>A0A6J1D6J7</accession>
<dbReference type="AlphaFoldDB" id="A0A6J1D6J7"/>
<sequence>MAPMTLPPGFRFHPTDEELVAYYLDRKINGRSIELEIIPEIDLYKCEPWELPDKSFLPSKDMEWYFYSPRDRKYPNGSRTNRATRGGYWKATGKDRAVQSQKRAVGMKKTLVYYKGRAPHGVRTNWVMHEYRLLHSQLAGPVSSPSTKDSYALCRVFKKATVQALKVVGEKAIEVEGEAPMWQTTDEQEMEMQGDEGGGFENLRGGIETNEDGDSFDQLLHEYNPKIFSSENSSSDLTQGNVADDLPAPVASDNEANSAADHLYPSNFMQMQSTIIDHPNLHYQHPYYPPLELDDFPQLNIIGETKTLMKPEFIDEYMKFDKFRESMNGTLEEILSLCSLPVPMQEDHVQPSSLLQ</sequence>
<dbReference type="PANTHER" id="PTHR31744">
    <property type="entry name" value="PROTEIN CUP-SHAPED COTYLEDON 2-RELATED"/>
    <property type="match status" value="1"/>
</dbReference>
<dbReference type="KEGG" id="mcha:111018089"/>
<dbReference type="InterPro" id="IPR003441">
    <property type="entry name" value="NAC-dom"/>
</dbReference>
<dbReference type="PROSITE" id="PS51005">
    <property type="entry name" value="NAC"/>
    <property type="match status" value="1"/>
</dbReference>
<keyword evidence="5" id="KW-0539">Nucleus</keyword>
<dbReference type="Pfam" id="PF02365">
    <property type="entry name" value="NAM"/>
    <property type="match status" value="1"/>
</dbReference>
<dbReference type="SUPFAM" id="SSF101941">
    <property type="entry name" value="NAC domain"/>
    <property type="match status" value="1"/>
</dbReference>
<evidence type="ECO:0000256" key="5">
    <source>
        <dbReference type="ARBA" id="ARBA00023242"/>
    </source>
</evidence>
<dbReference type="FunFam" id="2.170.150.80:FF:000002">
    <property type="entry name" value="Nac domain-containing protein 86"/>
    <property type="match status" value="1"/>
</dbReference>
<keyword evidence="4" id="KW-0804">Transcription</keyword>
<keyword evidence="3" id="KW-0238">DNA-binding</keyword>
<evidence type="ECO:0000256" key="4">
    <source>
        <dbReference type="ARBA" id="ARBA00023163"/>
    </source>
</evidence>
<dbReference type="InterPro" id="IPR036093">
    <property type="entry name" value="NAC_dom_sf"/>
</dbReference>
<comment type="subcellular location">
    <subcellularLocation>
        <location evidence="1">Nucleus</location>
    </subcellularLocation>
</comment>
<feature type="region of interest" description="Disordered" evidence="6">
    <location>
        <begin position="230"/>
        <end position="253"/>
    </location>
</feature>
<organism evidence="8 9">
    <name type="scientific">Momordica charantia</name>
    <name type="common">Bitter gourd</name>
    <name type="synonym">Balsam pear</name>
    <dbReference type="NCBI Taxonomy" id="3673"/>
    <lineage>
        <taxon>Eukaryota</taxon>
        <taxon>Viridiplantae</taxon>
        <taxon>Streptophyta</taxon>
        <taxon>Embryophyta</taxon>
        <taxon>Tracheophyta</taxon>
        <taxon>Spermatophyta</taxon>
        <taxon>Magnoliopsida</taxon>
        <taxon>eudicotyledons</taxon>
        <taxon>Gunneridae</taxon>
        <taxon>Pentapetalae</taxon>
        <taxon>rosids</taxon>
        <taxon>fabids</taxon>
        <taxon>Cucurbitales</taxon>
        <taxon>Cucurbitaceae</taxon>
        <taxon>Momordiceae</taxon>
        <taxon>Momordica</taxon>
    </lineage>
</organism>
<feature type="domain" description="NAC" evidence="7">
    <location>
        <begin position="6"/>
        <end position="159"/>
    </location>
</feature>
<dbReference type="GO" id="GO:0005634">
    <property type="term" value="C:nucleus"/>
    <property type="evidence" value="ECO:0007669"/>
    <property type="project" value="UniProtKB-SubCell"/>
</dbReference>
<dbReference type="GO" id="GO:0003677">
    <property type="term" value="F:DNA binding"/>
    <property type="evidence" value="ECO:0007669"/>
    <property type="project" value="UniProtKB-KW"/>
</dbReference>
<evidence type="ECO:0000313" key="9">
    <source>
        <dbReference type="RefSeq" id="XP_022149730.1"/>
    </source>
</evidence>
<reference evidence="9" key="1">
    <citation type="submission" date="2025-08" db="UniProtKB">
        <authorList>
            <consortium name="RefSeq"/>
        </authorList>
    </citation>
    <scope>IDENTIFICATION</scope>
    <source>
        <strain evidence="9">OHB3-1</strain>
    </source>
</reference>
<protein>
    <submittedName>
        <fullName evidence="9">NAC domain-containing protein 67</fullName>
    </submittedName>
</protein>
<keyword evidence="2" id="KW-0805">Transcription regulation</keyword>
<evidence type="ECO:0000256" key="1">
    <source>
        <dbReference type="ARBA" id="ARBA00004123"/>
    </source>
</evidence>